<dbReference type="FunFam" id="2.30.38.10:FF:000001">
    <property type="entry name" value="Non-ribosomal peptide synthetase PvdI"/>
    <property type="match status" value="2"/>
</dbReference>
<keyword evidence="8" id="KW-1185">Reference proteome</keyword>
<dbReference type="PROSITE" id="PS00012">
    <property type="entry name" value="PHOSPHOPANTETHEINE"/>
    <property type="match status" value="2"/>
</dbReference>
<dbReference type="CDD" id="cd05930">
    <property type="entry name" value="A_NRPS"/>
    <property type="match status" value="1"/>
</dbReference>
<dbReference type="GO" id="GO:0044550">
    <property type="term" value="P:secondary metabolite biosynthetic process"/>
    <property type="evidence" value="ECO:0007669"/>
    <property type="project" value="UniProtKB-ARBA"/>
</dbReference>
<dbReference type="GO" id="GO:0008610">
    <property type="term" value="P:lipid biosynthetic process"/>
    <property type="evidence" value="ECO:0007669"/>
    <property type="project" value="UniProtKB-ARBA"/>
</dbReference>
<dbReference type="InterPro" id="IPR006162">
    <property type="entry name" value="Ppantetheine_attach_site"/>
</dbReference>
<dbReference type="SUPFAM" id="SSF52777">
    <property type="entry name" value="CoA-dependent acyltransferases"/>
    <property type="match status" value="4"/>
</dbReference>
<dbReference type="Gene3D" id="3.30.559.10">
    <property type="entry name" value="Chloramphenicol acetyltransferase-like domain"/>
    <property type="match status" value="2"/>
</dbReference>
<dbReference type="InterPro" id="IPR025110">
    <property type="entry name" value="AMP-bd_C"/>
</dbReference>
<dbReference type="InterPro" id="IPR036736">
    <property type="entry name" value="ACP-like_sf"/>
</dbReference>
<dbReference type="InterPro" id="IPR000873">
    <property type="entry name" value="AMP-dep_synth/lig_dom"/>
</dbReference>
<dbReference type="Gene3D" id="3.40.50.12780">
    <property type="entry name" value="N-terminal domain of ligase-like"/>
    <property type="match status" value="1"/>
</dbReference>
<evidence type="ECO:0000256" key="1">
    <source>
        <dbReference type="ARBA" id="ARBA00001957"/>
    </source>
</evidence>
<evidence type="ECO:0000313" key="7">
    <source>
        <dbReference type="EMBL" id="NGN69954.1"/>
    </source>
</evidence>
<feature type="domain" description="Carrier" evidence="6">
    <location>
        <begin position="1413"/>
        <end position="1487"/>
    </location>
</feature>
<dbReference type="Pfam" id="PF00501">
    <property type="entry name" value="AMP-binding"/>
    <property type="match status" value="2"/>
</dbReference>
<keyword evidence="3" id="KW-0596">Phosphopantetheine</keyword>
<keyword evidence="4" id="KW-0597">Phosphoprotein</keyword>
<dbReference type="InterPro" id="IPR020845">
    <property type="entry name" value="AMP-binding_CS"/>
</dbReference>
<dbReference type="GO" id="GO:0003824">
    <property type="term" value="F:catalytic activity"/>
    <property type="evidence" value="ECO:0007669"/>
    <property type="project" value="InterPro"/>
</dbReference>
<dbReference type="PROSITE" id="PS50075">
    <property type="entry name" value="CARRIER"/>
    <property type="match status" value="2"/>
</dbReference>
<dbReference type="FunFam" id="3.40.50.12780:FF:000012">
    <property type="entry name" value="Non-ribosomal peptide synthetase"/>
    <property type="match status" value="1"/>
</dbReference>
<dbReference type="CDD" id="cd19540">
    <property type="entry name" value="LCL_NRPS-like"/>
    <property type="match status" value="1"/>
</dbReference>
<dbReference type="Gene3D" id="3.30.559.30">
    <property type="entry name" value="Nonribosomal peptide synthetase, condensation domain"/>
    <property type="match status" value="2"/>
</dbReference>
<name>A0A6G4UCR0_9ACTN</name>
<evidence type="ECO:0000256" key="2">
    <source>
        <dbReference type="ARBA" id="ARBA00006432"/>
    </source>
</evidence>
<reference evidence="7 8" key="1">
    <citation type="submission" date="2020-02" db="EMBL/GenBank/DDBJ databases">
        <title>Whole-genome analyses of novel actinobacteria.</title>
        <authorList>
            <person name="Sahin N."/>
        </authorList>
    </citation>
    <scope>NUCLEOTIDE SEQUENCE [LARGE SCALE GENOMIC DNA]</scope>
    <source>
        <strain evidence="7 8">A7024</strain>
    </source>
</reference>
<sequence>MPSVVVGPGDVAYVMFTSGSLGVPKGVVATHGAVAALAADGCWGDARRVLFHAPHAFDASTFELWVPLVRGGCVVVAPPGRVDARVLANLVAEHGLGAVHVTAGLLGVLAEEDAGCLAGVGEVLTGGDVVSAAAVERVRAACGPSVVVRHLYGPTEVTLCATTFAIEPGEATPGVLPIGRPRENTRVFVLDEFLQPVPVGVMGELYVAGSGLARGYLGRPGLTAERFVACPFGVDERMYRTGDLARWTSAGELLFGGRADEQVKIRGFRVEPGEIETVLATHPAVGQVAVIAREGQSGDKRLIAYVIAEQDGLEGAELQAFVRDRLPDYMVPAAVVVLEALPVTVNGKLDRAALPDPAFETAAGGRGPATAVEEVLCGLFAEVLGLEKVGVDHSFFELGGDSLLAMRLIARIRAALETELGIADLFVGPTVAEVAVRVGGIEGVARSELRPQARPEVLPLSFAQQRMWFLNRLEETDRGAGAAYNMPFALRMSGELDVAALEAALGDVADRHESLRTIFPADDGVPYQQIVEGSAGRPPLTVVEAAEEQVTEIIAAQAGVGFDLSVDLPWRVRLLVHGPSEYVLVIVAHHIAVDGWSMGVLARDLEVAYAARCAGRVPGWEPLPVQYADYALWQREVLGELDDAESVISAQLSYWREALAGAPQELALPTDRSRAAVPSFQGRTVPVQVDAETHARLVEIAGRGRATMFMVVHAAFAVLLSRMGAGDDVPIGTAVAGRGDAALDDLAGFFVNTLVLRSDLSSDPSFTELLGRVRETDLAAYAHQDVPFERLVEDLNPSRSLSRNPLFQVMIALQNVPAARWELPGLEVEPMPSAEDAAARFDLSVTLGEQRGEDGAPAGLSGGILYATDLFDQATAQALADRLVRVLEQIAARPDARVSEIEVLEAAERSLVVDGWNDTERPVPAGSLVELFEAQAARSTQTTAVRCGDEALSYAELEARANQLARYLRGCGVRREVRVGLRLPRGVDMVVAILAVWKAGGAYVPLDPEYPADRLDFMVADCGAELVLDSALLAERREVIAAEPTDPLAEPIDARQLAYVIYTSGSTGRPKGVAVAHGGVVNLAEVMRPVLGVAAGEVALQFASFSFDAAVLDVAVTLAAGGTLAIAASGERTEPELLAEMIRNAGVSVASVVPSLLGVLDPASVPEVRNWVLGAERLTADLASRWVGQADVWNTYGPTEATVITTAVPVDAGITAEDVAPAIGRPLGNAQVFVLDGFLQPVPPGVTGELYVAGAGLARGYVGRPDLTAERFVACPFGAGGRMYRSGDLASWTTDGTLQFAGRADEQVKIRGFRVEPGEIESVIAAHESVGQAAVLVREDRPGERRLVAYVVPAPDSDTHIDTTQLREHTASRLPEYMIPTVVPLDALPLTPNGKLDRAALPAPDATSREGRTPETPTEKTLCSLFAEILGLEKVGVDDSFFELGGDSIMSMLLVSQARRSGLVITARQVFERLTPAALAAVATTHTDGPTPGGGAPGIGEIPLTPVMHELLDRAGPDSVDDIVLSSLVATPADLDFDVLTQAVQALVDHHDILRARLEADPQRRLVVPETTSAQGWVHRVDATEAPLDQLIEEQTRAAIRRLDPSAGVMAQLIWFDGGSATPGRLLLVIHHLVVDTVSLRVLLPDLAAACTALATGSDVTLEPVPTSFRHWARELSAQATTPDREAELPQWADLLRDGYPLLTPRPVDPARDTGASMTEVSVQVSADVTAALLTTVPAAFHAGVDDILLTGLTTAIAEWRGGREDADGGFLVDVEGHGRIPLSEGADLTRTVGWFTSTHPVRLDAGAVDFAELREGGPAAGQAVKRIKEQLRAVPGDGLGYGMLRHLNPDT</sequence>
<dbReference type="InterPro" id="IPR023213">
    <property type="entry name" value="CAT-like_dom_sf"/>
</dbReference>
<dbReference type="PROSITE" id="PS00455">
    <property type="entry name" value="AMP_BINDING"/>
    <property type="match status" value="1"/>
</dbReference>
<dbReference type="EMBL" id="JAAKZV010000370">
    <property type="protein sequence ID" value="NGN69954.1"/>
    <property type="molecule type" value="Genomic_DNA"/>
</dbReference>
<dbReference type="InterPro" id="IPR042099">
    <property type="entry name" value="ANL_N_sf"/>
</dbReference>
<gene>
    <name evidence="7" type="ORF">G5C51_39460</name>
</gene>
<dbReference type="NCBIfam" id="TIGR01733">
    <property type="entry name" value="AA-adenyl-dom"/>
    <property type="match status" value="1"/>
</dbReference>
<dbReference type="InterPro" id="IPR045851">
    <property type="entry name" value="AMP-bd_C_sf"/>
</dbReference>
<evidence type="ECO:0000256" key="5">
    <source>
        <dbReference type="SAM" id="MobiDB-lite"/>
    </source>
</evidence>
<dbReference type="GO" id="GO:0017000">
    <property type="term" value="P:antibiotic biosynthetic process"/>
    <property type="evidence" value="ECO:0007669"/>
    <property type="project" value="UniProtKB-ARBA"/>
</dbReference>
<comment type="caution">
    <text evidence="7">The sequence shown here is derived from an EMBL/GenBank/DDBJ whole genome shotgun (WGS) entry which is preliminary data.</text>
</comment>
<dbReference type="FunFam" id="1.10.1200.10:FF:000005">
    <property type="entry name" value="Nonribosomal peptide synthetase 1"/>
    <property type="match status" value="2"/>
</dbReference>
<dbReference type="Gene3D" id="3.30.300.30">
    <property type="match status" value="2"/>
</dbReference>
<evidence type="ECO:0000256" key="4">
    <source>
        <dbReference type="ARBA" id="ARBA00022553"/>
    </source>
</evidence>
<feature type="region of interest" description="Disordered" evidence="5">
    <location>
        <begin position="1397"/>
        <end position="1417"/>
    </location>
</feature>
<protein>
    <submittedName>
        <fullName evidence="7">Amino acid adenylation domain-containing protein</fullName>
    </submittedName>
</protein>
<comment type="similarity">
    <text evidence="2">Belongs to the ATP-dependent AMP-binding enzyme family.</text>
</comment>
<dbReference type="Proteomes" id="UP000481583">
    <property type="component" value="Unassembled WGS sequence"/>
</dbReference>
<dbReference type="RefSeq" id="WP_165245341.1">
    <property type="nucleotide sequence ID" value="NZ_JAAKZV010000370.1"/>
</dbReference>
<dbReference type="FunFam" id="3.30.300.30:FF:000010">
    <property type="entry name" value="Enterobactin synthetase component F"/>
    <property type="match status" value="2"/>
</dbReference>
<organism evidence="7 8">
    <name type="scientific">Streptomyces coryli</name>
    <dbReference type="NCBI Taxonomy" id="1128680"/>
    <lineage>
        <taxon>Bacteria</taxon>
        <taxon>Bacillati</taxon>
        <taxon>Actinomycetota</taxon>
        <taxon>Actinomycetes</taxon>
        <taxon>Kitasatosporales</taxon>
        <taxon>Streptomycetaceae</taxon>
        <taxon>Streptomyces</taxon>
    </lineage>
</organism>
<dbReference type="GO" id="GO:0031177">
    <property type="term" value="F:phosphopantetheine binding"/>
    <property type="evidence" value="ECO:0007669"/>
    <property type="project" value="InterPro"/>
</dbReference>
<feature type="non-terminal residue" evidence="7">
    <location>
        <position position="1852"/>
    </location>
</feature>
<dbReference type="GO" id="GO:0005737">
    <property type="term" value="C:cytoplasm"/>
    <property type="evidence" value="ECO:0007669"/>
    <property type="project" value="TreeGrafter"/>
</dbReference>
<dbReference type="Pfam" id="PF13193">
    <property type="entry name" value="AMP-binding_C"/>
    <property type="match status" value="2"/>
</dbReference>
<dbReference type="PANTHER" id="PTHR45527:SF1">
    <property type="entry name" value="FATTY ACID SYNTHASE"/>
    <property type="match status" value="1"/>
</dbReference>
<dbReference type="Gene3D" id="3.40.50.980">
    <property type="match status" value="2"/>
</dbReference>
<dbReference type="PANTHER" id="PTHR45527">
    <property type="entry name" value="NONRIBOSOMAL PEPTIDE SYNTHETASE"/>
    <property type="match status" value="1"/>
</dbReference>
<dbReference type="Gene3D" id="1.10.1200.10">
    <property type="entry name" value="ACP-like"/>
    <property type="match status" value="2"/>
</dbReference>
<dbReference type="GO" id="GO:0043041">
    <property type="term" value="P:amino acid activation for nonribosomal peptide biosynthetic process"/>
    <property type="evidence" value="ECO:0007669"/>
    <property type="project" value="TreeGrafter"/>
</dbReference>
<feature type="domain" description="Carrier" evidence="6">
    <location>
        <begin position="367"/>
        <end position="442"/>
    </location>
</feature>
<dbReference type="InterPro" id="IPR010071">
    <property type="entry name" value="AA_adenyl_dom"/>
</dbReference>
<dbReference type="FunFam" id="3.40.50.980:FF:000001">
    <property type="entry name" value="Non-ribosomal peptide synthetase"/>
    <property type="match status" value="1"/>
</dbReference>
<dbReference type="Pfam" id="PF00550">
    <property type="entry name" value="PP-binding"/>
    <property type="match status" value="2"/>
</dbReference>
<proteinExistence type="inferred from homology"/>
<dbReference type="Pfam" id="PF00668">
    <property type="entry name" value="Condensation"/>
    <property type="match status" value="2"/>
</dbReference>
<comment type="cofactor">
    <cofactor evidence="1">
        <name>pantetheine 4'-phosphate</name>
        <dbReference type="ChEBI" id="CHEBI:47942"/>
    </cofactor>
</comment>
<dbReference type="SUPFAM" id="SSF56801">
    <property type="entry name" value="Acetyl-CoA synthetase-like"/>
    <property type="match status" value="2"/>
</dbReference>
<dbReference type="Gene3D" id="2.30.38.10">
    <property type="entry name" value="Luciferase, Domain 3"/>
    <property type="match status" value="1"/>
</dbReference>
<evidence type="ECO:0000313" key="8">
    <source>
        <dbReference type="Proteomes" id="UP000481583"/>
    </source>
</evidence>
<dbReference type="SUPFAM" id="SSF47336">
    <property type="entry name" value="ACP-like"/>
    <property type="match status" value="2"/>
</dbReference>
<dbReference type="InterPro" id="IPR009081">
    <property type="entry name" value="PP-bd_ACP"/>
</dbReference>
<accession>A0A6G4UCR0</accession>
<evidence type="ECO:0000259" key="6">
    <source>
        <dbReference type="PROSITE" id="PS50075"/>
    </source>
</evidence>
<evidence type="ECO:0000256" key="3">
    <source>
        <dbReference type="ARBA" id="ARBA00022450"/>
    </source>
</evidence>
<dbReference type="InterPro" id="IPR020806">
    <property type="entry name" value="PKS_PP-bd"/>
</dbReference>
<dbReference type="InterPro" id="IPR001242">
    <property type="entry name" value="Condensation_dom"/>
</dbReference>
<dbReference type="SMART" id="SM00823">
    <property type="entry name" value="PKS_PP"/>
    <property type="match status" value="2"/>
</dbReference>